<organism evidence="2 3">
    <name type="scientific">Bacteroides thetaiotaomicron</name>
    <dbReference type="NCBI Taxonomy" id="818"/>
    <lineage>
        <taxon>Bacteria</taxon>
        <taxon>Pseudomonadati</taxon>
        <taxon>Bacteroidota</taxon>
        <taxon>Bacteroidia</taxon>
        <taxon>Bacteroidales</taxon>
        <taxon>Bacteroidaceae</taxon>
        <taxon>Bacteroides</taxon>
    </lineage>
</organism>
<keyword evidence="1" id="KW-0175">Coiled coil</keyword>
<protein>
    <submittedName>
        <fullName evidence="2">Uncharacterized protein</fullName>
    </submittedName>
</protein>
<name>A0A174LQW0_BACT4</name>
<accession>A0A174LQW0</accession>
<dbReference type="AlphaFoldDB" id="A0A174LQW0"/>
<dbReference type="EMBL" id="CZAP01000004">
    <property type="protein sequence ID" value="CUP25126.1"/>
    <property type="molecule type" value="Genomic_DNA"/>
</dbReference>
<evidence type="ECO:0000313" key="2">
    <source>
        <dbReference type="EMBL" id="CUP25126.1"/>
    </source>
</evidence>
<proteinExistence type="predicted"/>
<reference evidence="2 3" key="1">
    <citation type="submission" date="2015-09" db="EMBL/GenBank/DDBJ databases">
        <authorList>
            <consortium name="Pathogen Informatics"/>
        </authorList>
    </citation>
    <scope>NUCLEOTIDE SEQUENCE [LARGE SCALE GENOMIC DNA]</scope>
    <source>
        <strain evidence="2 3">2789STDY5834899</strain>
    </source>
</reference>
<gene>
    <name evidence="2" type="ORF">ERS852511_01567</name>
</gene>
<feature type="coiled-coil region" evidence="1">
    <location>
        <begin position="263"/>
        <end position="297"/>
    </location>
</feature>
<dbReference type="Proteomes" id="UP000095576">
    <property type="component" value="Unassembled WGS sequence"/>
</dbReference>
<evidence type="ECO:0000313" key="3">
    <source>
        <dbReference type="Proteomes" id="UP000095576"/>
    </source>
</evidence>
<dbReference type="RefSeq" id="WP_048692358.1">
    <property type="nucleotide sequence ID" value="NZ_CP083682.1"/>
</dbReference>
<sequence length="307" mass="35679">MKEIKGIGFTIPSKEDDYIDLESLSSLSDVDIAIFSPNIRYNYNNVSSISPYQGDTLFSESYSPRMKEYLAHWRNELKSYLARGGNLYVVLTEKESYYVYTGTRNSSGTGRNTRITNHVAPISNYNFLPFDITYHKSQGTKIIPKSNLIKDLYNNFKDILTYEMYIGCNKLQDVYFTTKNGDKTLGGIVSTENGNIIFLPKIDFDREEFYADEDEETWNEKALQKGIAFKNCIAALDKAIRNEVEKSVKPDWINKSEFNIKSAEVIKQKKIKHEEEIQKRKEKIEELELLYEEQDSQKTYCMNRVNH</sequence>
<evidence type="ECO:0000256" key="1">
    <source>
        <dbReference type="SAM" id="Coils"/>
    </source>
</evidence>